<reference evidence="2" key="1">
    <citation type="submission" date="2019-08" db="EMBL/GenBank/DDBJ databases">
        <authorList>
            <person name="Kucharzyk K."/>
            <person name="Murdoch R.W."/>
            <person name="Higgins S."/>
            <person name="Loffler F."/>
        </authorList>
    </citation>
    <scope>NUCLEOTIDE SEQUENCE</scope>
</reference>
<dbReference type="PANTHER" id="PTHR30448">
    <property type="entry name" value="RNASE ADAPTER PROTEIN RAPZ"/>
    <property type="match status" value="1"/>
</dbReference>
<sequence>MLMEVRKRATYIIDTSNILTRELREQIYKIFNEDNKFDSLIIKICSFGYKYGIPMDSDLVFDVRFLPNPYYIQELKELTGNDDTVASYVMSFEESKIFLDKLTDMLEFLIPKYISEGKNQLVISIGCTGGKHRSVTLANELYARLMKNHSVIIGHNDIEKDSKTKRL</sequence>
<name>A0A644XNQ7_9ZZZZ</name>
<dbReference type="InterPro" id="IPR005337">
    <property type="entry name" value="RapZ-like"/>
</dbReference>
<dbReference type="AlphaFoldDB" id="A0A644XNQ7"/>
<feature type="domain" description="RapZ C-terminal" evidence="1">
    <location>
        <begin position="41"/>
        <end position="159"/>
    </location>
</feature>
<evidence type="ECO:0000313" key="2">
    <source>
        <dbReference type="EMBL" id="MPM17832.1"/>
    </source>
</evidence>
<gene>
    <name evidence="2" type="primary">yvcJ_8</name>
    <name evidence="2" type="ORF">SDC9_64231</name>
</gene>
<protein>
    <submittedName>
        <fullName evidence="2">Nucleotide-binding protein YvcJ</fullName>
    </submittedName>
</protein>
<dbReference type="EMBL" id="VSSQ01002870">
    <property type="protein sequence ID" value="MPM17832.1"/>
    <property type="molecule type" value="Genomic_DNA"/>
</dbReference>
<dbReference type="Pfam" id="PF22740">
    <property type="entry name" value="PapZ_C"/>
    <property type="match status" value="1"/>
</dbReference>
<dbReference type="GO" id="GO:0005524">
    <property type="term" value="F:ATP binding"/>
    <property type="evidence" value="ECO:0007669"/>
    <property type="project" value="InterPro"/>
</dbReference>
<proteinExistence type="predicted"/>
<accession>A0A644XNQ7</accession>
<comment type="caution">
    <text evidence="2">The sequence shown here is derived from an EMBL/GenBank/DDBJ whole genome shotgun (WGS) entry which is preliminary data.</text>
</comment>
<organism evidence="2">
    <name type="scientific">bioreactor metagenome</name>
    <dbReference type="NCBI Taxonomy" id="1076179"/>
    <lineage>
        <taxon>unclassified sequences</taxon>
        <taxon>metagenomes</taxon>
        <taxon>ecological metagenomes</taxon>
    </lineage>
</organism>
<evidence type="ECO:0000259" key="1">
    <source>
        <dbReference type="Pfam" id="PF22740"/>
    </source>
</evidence>
<dbReference type="PANTHER" id="PTHR30448:SF0">
    <property type="entry name" value="RNASE ADAPTER PROTEIN RAPZ"/>
    <property type="match status" value="1"/>
</dbReference>
<dbReference type="InterPro" id="IPR053931">
    <property type="entry name" value="RapZ_C"/>
</dbReference>